<dbReference type="Proteomes" id="UP000194236">
    <property type="component" value="Unassembled WGS sequence"/>
</dbReference>
<comment type="caution">
    <text evidence="1">The sequence shown here is derived from an EMBL/GenBank/DDBJ whole genome shotgun (WGS) entry which is preliminary data.</text>
</comment>
<accession>A0A1Y3B7J0</accession>
<gene>
    <name evidence="1" type="ORF">BLA29_011388</name>
</gene>
<protein>
    <submittedName>
        <fullName evidence="1">Uncharacterized protein</fullName>
    </submittedName>
</protein>
<dbReference type="OrthoDB" id="8942186at2759"/>
<dbReference type="AlphaFoldDB" id="A0A1Y3B7J0"/>
<name>A0A1Y3B7J0_EURMA</name>
<sequence>MPGQRLMFAIRYITDNLDEYWDNNVDKILSALPKNFMSHVSIVIILDENKDNLNSFLEMII</sequence>
<proteinExistence type="predicted"/>
<reference evidence="1 2" key="1">
    <citation type="submission" date="2017-03" db="EMBL/GenBank/DDBJ databases">
        <title>Genome Survey of Euroglyphus maynei.</title>
        <authorList>
            <person name="Arlian L.G."/>
            <person name="Morgan M.S."/>
            <person name="Rider S.D."/>
        </authorList>
    </citation>
    <scope>NUCLEOTIDE SEQUENCE [LARGE SCALE GENOMIC DNA]</scope>
    <source>
        <strain evidence="1">Arlian Lab</strain>
        <tissue evidence="1">Whole body</tissue>
    </source>
</reference>
<keyword evidence="2" id="KW-1185">Reference proteome</keyword>
<dbReference type="EMBL" id="MUJZ01039777">
    <property type="protein sequence ID" value="OTF75908.1"/>
    <property type="molecule type" value="Genomic_DNA"/>
</dbReference>
<evidence type="ECO:0000313" key="2">
    <source>
        <dbReference type="Proteomes" id="UP000194236"/>
    </source>
</evidence>
<organism evidence="1 2">
    <name type="scientific">Euroglyphus maynei</name>
    <name type="common">Mayne's house dust mite</name>
    <dbReference type="NCBI Taxonomy" id="6958"/>
    <lineage>
        <taxon>Eukaryota</taxon>
        <taxon>Metazoa</taxon>
        <taxon>Ecdysozoa</taxon>
        <taxon>Arthropoda</taxon>
        <taxon>Chelicerata</taxon>
        <taxon>Arachnida</taxon>
        <taxon>Acari</taxon>
        <taxon>Acariformes</taxon>
        <taxon>Sarcoptiformes</taxon>
        <taxon>Astigmata</taxon>
        <taxon>Psoroptidia</taxon>
        <taxon>Analgoidea</taxon>
        <taxon>Pyroglyphidae</taxon>
        <taxon>Pyroglyphinae</taxon>
        <taxon>Euroglyphus</taxon>
    </lineage>
</organism>
<evidence type="ECO:0000313" key="1">
    <source>
        <dbReference type="EMBL" id="OTF75908.1"/>
    </source>
</evidence>